<keyword evidence="2" id="KW-1185">Reference proteome</keyword>
<name>A0A0R2DWX1_9LACO</name>
<evidence type="ECO:0000313" key="2">
    <source>
        <dbReference type="Proteomes" id="UP000050961"/>
    </source>
</evidence>
<dbReference type="Proteomes" id="UP000050961">
    <property type="component" value="Unassembled WGS sequence"/>
</dbReference>
<sequence>MIVKKNNRSIKNNYSVDSNDNLIIKSGPYIGTYSMDMDSTDYSLSPEVKKNTGLKLIRN</sequence>
<dbReference type="AlphaFoldDB" id="A0A0R2DWX1"/>
<evidence type="ECO:0000313" key="1">
    <source>
        <dbReference type="EMBL" id="KRN05543.1"/>
    </source>
</evidence>
<proteinExistence type="predicted"/>
<protein>
    <submittedName>
        <fullName evidence="1">Uncharacterized protein</fullName>
    </submittedName>
</protein>
<dbReference type="PATRIC" id="fig|1423806.3.peg.2145"/>
<organism evidence="1 2">
    <name type="scientific">Liquorilactobacillus sucicola DSM 21376 = JCM 15457</name>
    <dbReference type="NCBI Taxonomy" id="1423806"/>
    <lineage>
        <taxon>Bacteria</taxon>
        <taxon>Bacillati</taxon>
        <taxon>Bacillota</taxon>
        <taxon>Bacilli</taxon>
        <taxon>Lactobacillales</taxon>
        <taxon>Lactobacillaceae</taxon>
        <taxon>Liquorilactobacillus</taxon>
    </lineage>
</organism>
<dbReference type="EMBL" id="AYZF01000017">
    <property type="protein sequence ID" value="KRN05543.1"/>
    <property type="molecule type" value="Genomic_DNA"/>
</dbReference>
<gene>
    <name evidence="1" type="ORF">FD15_GL002105</name>
</gene>
<comment type="caution">
    <text evidence="1">The sequence shown here is derived from an EMBL/GenBank/DDBJ whole genome shotgun (WGS) entry which is preliminary data.</text>
</comment>
<reference evidence="1 2" key="1">
    <citation type="journal article" date="2015" name="Genome Announc.">
        <title>Expanding the biotechnology potential of lactobacilli through comparative genomics of 213 strains and associated genera.</title>
        <authorList>
            <person name="Sun Z."/>
            <person name="Harris H.M."/>
            <person name="McCann A."/>
            <person name="Guo C."/>
            <person name="Argimon S."/>
            <person name="Zhang W."/>
            <person name="Yang X."/>
            <person name="Jeffery I.B."/>
            <person name="Cooney J.C."/>
            <person name="Kagawa T.F."/>
            <person name="Liu W."/>
            <person name="Song Y."/>
            <person name="Salvetti E."/>
            <person name="Wrobel A."/>
            <person name="Rasinkangas P."/>
            <person name="Parkhill J."/>
            <person name="Rea M.C."/>
            <person name="O'Sullivan O."/>
            <person name="Ritari J."/>
            <person name="Douillard F.P."/>
            <person name="Paul Ross R."/>
            <person name="Yang R."/>
            <person name="Briner A.E."/>
            <person name="Felis G.E."/>
            <person name="de Vos W.M."/>
            <person name="Barrangou R."/>
            <person name="Klaenhammer T.R."/>
            <person name="Caufield P.W."/>
            <person name="Cui Y."/>
            <person name="Zhang H."/>
            <person name="O'Toole P.W."/>
        </authorList>
    </citation>
    <scope>NUCLEOTIDE SEQUENCE [LARGE SCALE GENOMIC DNA]</scope>
    <source>
        <strain evidence="1 2">DSM 21376</strain>
    </source>
</reference>
<accession>A0A0R2DWX1</accession>